<evidence type="ECO:0000259" key="2">
    <source>
        <dbReference type="Pfam" id="PF02517"/>
    </source>
</evidence>
<feature type="transmembrane region" description="Helical" evidence="1">
    <location>
        <begin position="236"/>
        <end position="252"/>
    </location>
</feature>
<dbReference type="Pfam" id="PF02517">
    <property type="entry name" value="Rce1-like"/>
    <property type="match status" value="1"/>
</dbReference>
<keyword evidence="3" id="KW-0645">Protease</keyword>
<dbReference type="EMBL" id="RJQC01000004">
    <property type="protein sequence ID" value="RNM29387.1"/>
    <property type="molecule type" value="Genomic_DNA"/>
</dbReference>
<feature type="domain" description="CAAX prenyl protease 2/Lysostaphin resistance protein A-like" evidence="2">
    <location>
        <begin position="137"/>
        <end position="222"/>
    </location>
</feature>
<protein>
    <submittedName>
        <fullName evidence="3">CPBP family intramembrane metalloprotease</fullName>
    </submittedName>
</protein>
<dbReference type="InterPro" id="IPR003675">
    <property type="entry name" value="Rce1/LyrA-like_dom"/>
</dbReference>
<feature type="transmembrane region" description="Helical" evidence="1">
    <location>
        <begin position="273"/>
        <end position="291"/>
    </location>
</feature>
<dbReference type="GO" id="GO:0080120">
    <property type="term" value="P:CAAX-box protein maturation"/>
    <property type="evidence" value="ECO:0007669"/>
    <property type="project" value="UniProtKB-ARBA"/>
</dbReference>
<gene>
    <name evidence="3" type="ORF">EDX97_10385</name>
</gene>
<evidence type="ECO:0000313" key="4">
    <source>
        <dbReference type="Proteomes" id="UP000276568"/>
    </source>
</evidence>
<dbReference type="PANTHER" id="PTHR36435">
    <property type="entry name" value="SLR1288 PROTEIN"/>
    <property type="match status" value="1"/>
</dbReference>
<dbReference type="PANTHER" id="PTHR36435:SF1">
    <property type="entry name" value="CAAX AMINO TERMINAL PROTEASE FAMILY PROTEIN"/>
    <property type="match status" value="1"/>
</dbReference>
<keyword evidence="3" id="KW-0378">Hydrolase</keyword>
<dbReference type="GO" id="GO:0006508">
    <property type="term" value="P:proteolysis"/>
    <property type="evidence" value="ECO:0007669"/>
    <property type="project" value="UniProtKB-KW"/>
</dbReference>
<dbReference type="AlphaFoldDB" id="A0A3N0HXJ3"/>
<proteinExistence type="predicted"/>
<organism evidence="3 4">
    <name type="scientific">Absicoccus porci</name>
    <dbReference type="NCBI Taxonomy" id="2486576"/>
    <lineage>
        <taxon>Bacteria</taxon>
        <taxon>Bacillati</taxon>
        <taxon>Bacillota</taxon>
        <taxon>Erysipelotrichia</taxon>
        <taxon>Erysipelotrichales</taxon>
        <taxon>Erysipelotrichaceae</taxon>
        <taxon>Absicoccus</taxon>
    </lineage>
</organism>
<dbReference type="InterPro" id="IPR052710">
    <property type="entry name" value="CAAX_protease"/>
</dbReference>
<dbReference type="GO" id="GO:0008237">
    <property type="term" value="F:metallopeptidase activity"/>
    <property type="evidence" value="ECO:0007669"/>
    <property type="project" value="UniProtKB-KW"/>
</dbReference>
<dbReference type="GO" id="GO:0004175">
    <property type="term" value="F:endopeptidase activity"/>
    <property type="evidence" value="ECO:0007669"/>
    <property type="project" value="UniProtKB-ARBA"/>
</dbReference>
<feature type="transmembrane region" description="Helical" evidence="1">
    <location>
        <begin position="93"/>
        <end position="115"/>
    </location>
</feature>
<name>A0A3N0HXJ3_9FIRM</name>
<dbReference type="RefSeq" id="WP_128521074.1">
    <property type="nucleotide sequence ID" value="NZ_JALFCT010000060.1"/>
</dbReference>
<feature type="transmembrane region" description="Helical" evidence="1">
    <location>
        <begin position="20"/>
        <end position="40"/>
    </location>
</feature>
<feature type="transmembrane region" description="Helical" evidence="1">
    <location>
        <begin position="167"/>
        <end position="184"/>
    </location>
</feature>
<keyword evidence="3" id="KW-0482">Metalloprotease</keyword>
<sequence>MPPVFTKWKDLKKQVRRIGWLLLGFTGAQVLAGWILRSIYARYYVYINEETYAGIRLFLLTLLTTGGTALIGKKVLRVKWTKSNFQWNFSWETVSKTVASMFTITITFSMLLTLIQMALGVHFMDGSLTEYNSPLYVVLMILSAVFIAPCCEELLFRGEIEHSLMPYGALFAAIFSGILFGWMHMNFTQGIMHMFTGTFLGLVYYKHRNLSLNIVCHMLFNGITVGLNYLTNFMGLRAIIVFVLVVYGILGLKDLRPLPEKPSYPIFRMAFRQISIVLFFIVFLVISIWSIY</sequence>
<feature type="transmembrane region" description="Helical" evidence="1">
    <location>
        <begin position="52"/>
        <end position="72"/>
    </location>
</feature>
<reference evidence="3 4" key="1">
    <citation type="submission" date="2018-11" db="EMBL/GenBank/DDBJ databases">
        <title>Clostridium sp. nov., a member of the family Erysipelotrichaceae isolated from pig faeces.</title>
        <authorList>
            <person name="Chang Y.-H."/>
        </authorList>
    </citation>
    <scope>NUCLEOTIDE SEQUENCE [LARGE SCALE GENOMIC DNA]</scope>
    <source>
        <strain evidence="3 4">YH-panp20</strain>
    </source>
</reference>
<feature type="transmembrane region" description="Helical" evidence="1">
    <location>
        <begin position="190"/>
        <end position="205"/>
    </location>
</feature>
<keyword evidence="1" id="KW-1133">Transmembrane helix</keyword>
<comment type="caution">
    <text evidence="3">The sequence shown here is derived from an EMBL/GenBank/DDBJ whole genome shotgun (WGS) entry which is preliminary data.</text>
</comment>
<keyword evidence="4" id="KW-1185">Reference proteome</keyword>
<dbReference type="OrthoDB" id="4177129at2"/>
<evidence type="ECO:0000256" key="1">
    <source>
        <dbReference type="SAM" id="Phobius"/>
    </source>
</evidence>
<accession>A0A3N0HXJ3</accession>
<feature type="transmembrane region" description="Helical" evidence="1">
    <location>
        <begin position="135"/>
        <end position="155"/>
    </location>
</feature>
<evidence type="ECO:0000313" key="3">
    <source>
        <dbReference type="EMBL" id="RNM29387.1"/>
    </source>
</evidence>
<keyword evidence="1" id="KW-0472">Membrane</keyword>
<dbReference type="Proteomes" id="UP000276568">
    <property type="component" value="Unassembled WGS sequence"/>
</dbReference>
<keyword evidence="1" id="KW-0812">Transmembrane</keyword>